<name>A0A927ASF2_9BACT</name>
<proteinExistence type="predicted"/>
<reference evidence="3" key="1">
    <citation type="submission" date="2020-09" db="EMBL/GenBank/DDBJ databases">
        <authorList>
            <person name="Kim M.K."/>
        </authorList>
    </citation>
    <scope>NUCLEOTIDE SEQUENCE</scope>
    <source>
        <strain evidence="3">BT702</strain>
    </source>
</reference>
<feature type="transmembrane region" description="Helical" evidence="1">
    <location>
        <begin position="29"/>
        <end position="49"/>
    </location>
</feature>
<feature type="chain" id="PRO_5037389311" description="LPXTG cell wall anchor domain-containing protein" evidence="2">
    <location>
        <begin position="20"/>
        <end position="58"/>
    </location>
</feature>
<dbReference type="EMBL" id="JACWZY010000024">
    <property type="protein sequence ID" value="MBD2703768.1"/>
    <property type="molecule type" value="Genomic_DNA"/>
</dbReference>
<keyword evidence="4" id="KW-1185">Reference proteome</keyword>
<dbReference type="Proteomes" id="UP000598820">
    <property type="component" value="Unassembled WGS sequence"/>
</dbReference>
<dbReference type="AlphaFoldDB" id="A0A927ASF2"/>
<gene>
    <name evidence="3" type="ORF">IC229_24190</name>
</gene>
<dbReference type="RefSeq" id="WP_190889690.1">
    <property type="nucleotide sequence ID" value="NZ_JACWZY010000024.1"/>
</dbReference>
<keyword evidence="1" id="KW-0812">Transmembrane</keyword>
<evidence type="ECO:0000313" key="4">
    <source>
        <dbReference type="Proteomes" id="UP000598820"/>
    </source>
</evidence>
<comment type="caution">
    <text evidence="3">The sequence shown here is derived from an EMBL/GenBank/DDBJ whole genome shotgun (WGS) entry which is preliminary data.</text>
</comment>
<protein>
    <recommendedName>
        <fullName evidence="5">LPXTG cell wall anchor domain-containing protein</fullName>
    </recommendedName>
</protein>
<evidence type="ECO:0000256" key="2">
    <source>
        <dbReference type="SAM" id="SignalP"/>
    </source>
</evidence>
<evidence type="ECO:0000256" key="1">
    <source>
        <dbReference type="SAM" id="Phobius"/>
    </source>
</evidence>
<accession>A0A927ASF2</accession>
<evidence type="ECO:0000313" key="3">
    <source>
        <dbReference type="EMBL" id="MBD2703768.1"/>
    </source>
</evidence>
<keyword evidence="2" id="KW-0732">Signal</keyword>
<keyword evidence="1" id="KW-1133">Transmembrane helix</keyword>
<feature type="signal peptide" evidence="2">
    <location>
        <begin position="1"/>
        <end position="19"/>
    </location>
</feature>
<keyword evidence="1" id="KW-0472">Membrane</keyword>
<evidence type="ECO:0008006" key="5">
    <source>
        <dbReference type="Google" id="ProtNLM"/>
    </source>
</evidence>
<organism evidence="3 4">
    <name type="scientific">Spirosoma profusum</name>
    <dbReference type="NCBI Taxonomy" id="2771354"/>
    <lineage>
        <taxon>Bacteria</taxon>
        <taxon>Pseudomonadati</taxon>
        <taxon>Bacteroidota</taxon>
        <taxon>Cytophagia</taxon>
        <taxon>Cytophagales</taxon>
        <taxon>Cytophagaceae</taxon>
        <taxon>Spirosoma</taxon>
    </lineage>
</organism>
<sequence>MKKYALLILLFSTCSTTFADLVDPRPTGSPMLNSALVIGIVAVAVLLLVRQLRRQRNS</sequence>